<reference evidence="2 3" key="1">
    <citation type="journal article" date="2019" name="Int. J. Syst. Evol. Microbiol.">
        <title>The Global Catalogue of Microorganisms (GCM) 10K type strain sequencing project: providing services to taxonomists for standard genome sequencing and annotation.</title>
        <authorList>
            <consortium name="The Broad Institute Genomics Platform"/>
            <consortium name="The Broad Institute Genome Sequencing Center for Infectious Disease"/>
            <person name="Wu L."/>
            <person name="Ma J."/>
        </authorList>
    </citation>
    <scope>NUCLEOTIDE SEQUENCE [LARGE SCALE GENOMIC DNA]</scope>
    <source>
        <strain evidence="2 3">JCM 14942</strain>
    </source>
</reference>
<evidence type="ECO:0000313" key="2">
    <source>
        <dbReference type="EMBL" id="GAA1539738.1"/>
    </source>
</evidence>
<dbReference type="RefSeq" id="WP_344113656.1">
    <property type="nucleotide sequence ID" value="NZ_BAAAOR010000037.1"/>
</dbReference>
<proteinExistence type="predicted"/>
<sequence>MRRVDRPTPLPDGAKLLHIGPPKTGTSALQAAFHAARESLEAQGVHYVSRSANPLGLARSVALGRLASAPPRYQRRWDQVSRAFRSSPARHAILSSEGFCAASAETAADIATALGPDVHVLITLRPMTGLLPSIWQQITREGNTDGYLSWLEDVLPATGPGHAMMRDFDPAHLLSVWGSAFGEDRVIFLCGDPRDRTAHLDATSELLGAPGALTLQPVRNASPSFAEIEVLRHANLARAAAGAVASAGPWQKVMRKAGRELGDHPTTSGGERVRLPRWAVERSNERTRRAVAALAASDALVVGDPEHLLADPQRYDAAVAVPTHVSVAVAGHVADVVARQAVAEFGEPAARRIRGLESRAALVQDAPAAPDGVPAREVVSTLVRRVVRRG</sequence>
<keyword evidence="3" id="KW-1185">Reference proteome</keyword>
<accession>A0ABN2BGC0</accession>
<dbReference type="Gene3D" id="3.40.50.300">
    <property type="entry name" value="P-loop containing nucleotide triphosphate hydrolases"/>
    <property type="match status" value="1"/>
</dbReference>
<name>A0ABN2BGC0_9ACTN</name>
<organism evidence="2 3">
    <name type="scientific">Nocardioides humi</name>
    <dbReference type="NCBI Taxonomy" id="449461"/>
    <lineage>
        <taxon>Bacteria</taxon>
        <taxon>Bacillati</taxon>
        <taxon>Actinomycetota</taxon>
        <taxon>Actinomycetes</taxon>
        <taxon>Propionibacteriales</taxon>
        <taxon>Nocardioidaceae</taxon>
        <taxon>Nocardioides</taxon>
    </lineage>
</organism>
<evidence type="ECO:0000256" key="1">
    <source>
        <dbReference type="SAM" id="MobiDB-lite"/>
    </source>
</evidence>
<evidence type="ECO:0008006" key="4">
    <source>
        <dbReference type="Google" id="ProtNLM"/>
    </source>
</evidence>
<comment type="caution">
    <text evidence="2">The sequence shown here is derived from an EMBL/GenBank/DDBJ whole genome shotgun (WGS) entry which is preliminary data.</text>
</comment>
<dbReference type="EMBL" id="BAAAOR010000037">
    <property type="protein sequence ID" value="GAA1539738.1"/>
    <property type="molecule type" value="Genomic_DNA"/>
</dbReference>
<gene>
    <name evidence="2" type="ORF">GCM10009788_48220</name>
</gene>
<protein>
    <recommendedName>
        <fullName evidence="4">Adenylate kinase</fullName>
    </recommendedName>
</protein>
<dbReference type="Proteomes" id="UP001500842">
    <property type="component" value="Unassembled WGS sequence"/>
</dbReference>
<evidence type="ECO:0000313" key="3">
    <source>
        <dbReference type="Proteomes" id="UP001500842"/>
    </source>
</evidence>
<dbReference type="SUPFAM" id="SSF52540">
    <property type="entry name" value="P-loop containing nucleoside triphosphate hydrolases"/>
    <property type="match status" value="1"/>
</dbReference>
<dbReference type="InterPro" id="IPR027417">
    <property type="entry name" value="P-loop_NTPase"/>
</dbReference>
<feature type="region of interest" description="Disordered" evidence="1">
    <location>
        <begin position="1"/>
        <end position="21"/>
    </location>
</feature>